<accession>A0A8J4FXJ7</accession>
<feature type="compositionally biased region" description="Low complexity" evidence="1">
    <location>
        <begin position="69"/>
        <end position="83"/>
    </location>
</feature>
<evidence type="ECO:0000256" key="1">
    <source>
        <dbReference type="SAM" id="MobiDB-lite"/>
    </source>
</evidence>
<name>A0A8J4FXJ7_9CHLO</name>
<feature type="compositionally biased region" description="Gly residues" evidence="1">
    <location>
        <begin position="154"/>
        <end position="170"/>
    </location>
</feature>
<feature type="compositionally biased region" description="Low complexity" evidence="1">
    <location>
        <begin position="176"/>
        <end position="193"/>
    </location>
</feature>
<dbReference type="AlphaFoldDB" id="A0A8J4FXJ7"/>
<feature type="region of interest" description="Disordered" evidence="1">
    <location>
        <begin position="40"/>
        <end position="100"/>
    </location>
</feature>
<gene>
    <name evidence="2" type="ORF">Vretimale_13943</name>
</gene>
<protein>
    <submittedName>
        <fullName evidence="2">Uncharacterized protein</fullName>
    </submittedName>
</protein>
<reference evidence="2" key="1">
    <citation type="journal article" date="2021" name="Proc. Natl. Acad. Sci. U.S.A.">
        <title>Three genomes in the algal genus Volvox reveal the fate of a haploid sex-determining region after a transition to homothallism.</title>
        <authorList>
            <person name="Yamamoto K."/>
            <person name="Hamaji T."/>
            <person name="Kawai-Toyooka H."/>
            <person name="Matsuzaki R."/>
            <person name="Takahashi F."/>
            <person name="Nishimura Y."/>
            <person name="Kawachi M."/>
            <person name="Noguchi H."/>
            <person name="Minakuchi Y."/>
            <person name="Umen J.G."/>
            <person name="Toyoda A."/>
            <person name="Nozaki H."/>
        </authorList>
    </citation>
    <scope>NUCLEOTIDE SEQUENCE</scope>
    <source>
        <strain evidence="2">NIES-3785</strain>
    </source>
</reference>
<proteinExistence type="predicted"/>
<sequence length="249" mass="24675">MRSVRVLTVPLECSVGYLKRLICKASGGALWPRTIQPMRHGPNQGPPGPFLHEGAGRAAVPTQGPSLESAAAAPRPSNAAESPFAFTTPHGVEAPSPDGATAAHGASLAVGIPAGYGAGSAFSQDRVARSSLLVQENGGPSERGADGDGDVDGRGGNGGGGNGGGGGGSGTEVFTSSSAAGSPARPSSAAGSGQDSWMSLRKLADPRPGERRQAERVGFRSAGAQLASAVSGTRACGGRAPWGSGQRNR</sequence>
<evidence type="ECO:0000313" key="2">
    <source>
        <dbReference type="EMBL" id="GIM10190.1"/>
    </source>
</evidence>
<comment type="caution">
    <text evidence="2">The sequence shown here is derived from an EMBL/GenBank/DDBJ whole genome shotgun (WGS) entry which is preliminary data.</text>
</comment>
<evidence type="ECO:0000313" key="3">
    <source>
        <dbReference type="Proteomes" id="UP000722791"/>
    </source>
</evidence>
<dbReference type="EMBL" id="BNCQ01000033">
    <property type="protein sequence ID" value="GIM10190.1"/>
    <property type="molecule type" value="Genomic_DNA"/>
</dbReference>
<feature type="compositionally biased region" description="Basic and acidic residues" evidence="1">
    <location>
        <begin position="202"/>
        <end position="218"/>
    </location>
</feature>
<feature type="region of interest" description="Disordered" evidence="1">
    <location>
        <begin position="136"/>
        <end position="249"/>
    </location>
</feature>
<dbReference type="Proteomes" id="UP000722791">
    <property type="component" value="Unassembled WGS sequence"/>
</dbReference>
<organism evidence="2 3">
    <name type="scientific">Volvox reticuliferus</name>
    <dbReference type="NCBI Taxonomy" id="1737510"/>
    <lineage>
        <taxon>Eukaryota</taxon>
        <taxon>Viridiplantae</taxon>
        <taxon>Chlorophyta</taxon>
        <taxon>core chlorophytes</taxon>
        <taxon>Chlorophyceae</taxon>
        <taxon>CS clade</taxon>
        <taxon>Chlamydomonadales</taxon>
        <taxon>Volvocaceae</taxon>
        <taxon>Volvox</taxon>
    </lineage>
</organism>